<feature type="transmembrane region" description="Helical" evidence="7">
    <location>
        <begin position="242"/>
        <end position="264"/>
    </location>
</feature>
<feature type="transmembrane region" description="Helical" evidence="7">
    <location>
        <begin position="125"/>
        <end position="145"/>
    </location>
</feature>
<feature type="region of interest" description="Disordered" evidence="6">
    <location>
        <begin position="1"/>
        <end position="27"/>
    </location>
</feature>
<keyword evidence="9" id="KW-1185">Reference proteome</keyword>
<feature type="transmembrane region" description="Helical" evidence="7">
    <location>
        <begin position="276"/>
        <end position="298"/>
    </location>
</feature>
<evidence type="ECO:0008006" key="10">
    <source>
        <dbReference type="Google" id="ProtNLM"/>
    </source>
</evidence>
<evidence type="ECO:0000256" key="5">
    <source>
        <dbReference type="ARBA" id="ARBA00023136"/>
    </source>
</evidence>
<reference evidence="9" key="1">
    <citation type="submission" date="2015-05" db="EMBL/GenBank/DDBJ databases">
        <authorList>
            <person name="Rodrigo-Torres Lidia"/>
            <person name="Arahal R.David."/>
        </authorList>
    </citation>
    <scope>NUCLEOTIDE SEQUENCE [LARGE SCALE GENOMIC DNA]</scope>
    <source>
        <strain evidence="9">CECT 7321</strain>
    </source>
</reference>
<organism evidence="8 9">
    <name type="scientific">Phaeobacter italicus</name>
    <dbReference type="NCBI Taxonomy" id="481446"/>
    <lineage>
        <taxon>Bacteria</taxon>
        <taxon>Pseudomonadati</taxon>
        <taxon>Pseudomonadota</taxon>
        <taxon>Alphaproteobacteria</taxon>
        <taxon>Rhodobacterales</taxon>
        <taxon>Roseobacteraceae</taxon>
        <taxon>Phaeobacter</taxon>
    </lineage>
</organism>
<dbReference type="PANTHER" id="PTHR30213:SF0">
    <property type="entry name" value="UPF0761 MEMBRANE PROTEIN YIHY"/>
    <property type="match status" value="1"/>
</dbReference>
<dbReference type="Pfam" id="PF03631">
    <property type="entry name" value="Virul_fac_BrkB"/>
    <property type="match status" value="1"/>
</dbReference>
<dbReference type="NCBIfam" id="TIGR00765">
    <property type="entry name" value="yihY_not_rbn"/>
    <property type="match status" value="1"/>
</dbReference>
<dbReference type="AlphaFoldDB" id="A0A0H5D1Z7"/>
<keyword evidence="3 7" id="KW-0812">Transmembrane</keyword>
<accession>A0A0H5D1Z7</accession>
<dbReference type="InterPro" id="IPR017039">
    <property type="entry name" value="Virul_fac_BrkB"/>
</dbReference>
<evidence type="ECO:0000256" key="7">
    <source>
        <dbReference type="SAM" id="Phobius"/>
    </source>
</evidence>
<keyword evidence="2" id="KW-1003">Cell membrane</keyword>
<evidence type="ECO:0000256" key="2">
    <source>
        <dbReference type="ARBA" id="ARBA00022475"/>
    </source>
</evidence>
<dbReference type="Proteomes" id="UP000043764">
    <property type="component" value="Unassembled WGS sequence"/>
</dbReference>
<evidence type="ECO:0000313" key="8">
    <source>
        <dbReference type="EMBL" id="CRL10743.1"/>
    </source>
</evidence>
<gene>
    <name evidence="8" type="ORF">NIT7321_01591</name>
</gene>
<feature type="compositionally biased region" description="Polar residues" evidence="6">
    <location>
        <begin position="1"/>
        <end position="12"/>
    </location>
</feature>
<evidence type="ECO:0000256" key="1">
    <source>
        <dbReference type="ARBA" id="ARBA00004651"/>
    </source>
</evidence>
<evidence type="ECO:0000256" key="3">
    <source>
        <dbReference type="ARBA" id="ARBA00022692"/>
    </source>
</evidence>
<name>A0A0H5D1Z7_9RHOB</name>
<proteinExistence type="predicted"/>
<comment type="subcellular location">
    <subcellularLocation>
        <location evidence="1">Cell membrane</location>
        <topology evidence="1">Multi-pass membrane protein</topology>
    </subcellularLocation>
</comment>
<evidence type="ECO:0000313" key="9">
    <source>
        <dbReference type="Proteomes" id="UP000043764"/>
    </source>
</evidence>
<feature type="transmembrane region" description="Helical" evidence="7">
    <location>
        <begin position="166"/>
        <end position="198"/>
    </location>
</feature>
<sequence>MDGNTDNITKAASQEFDGASRPHRPVAEKDPAWLRRLPRWGRLMWHAWQRMDRAKGGLLAAGVAFYGLLSVFPGMTAAVALFGMFADPTVITEQSAWLTRLLPPSAADLLNGQLVDVAMERPDRLGWAAILSISIAFWSASRAANSLMQGLNVIYNRAERRGMVMLYIRQLTITFAAIVGALFLVLVVAAIPAALALFGDSPLLSDIAQVVRWPLMFVSGMVGISLLYRFGPDRRGEEWHRITPGAFVSCSLWVAGSIGFSYYVRVFGSYSETFGTLSGVVLLLTWMWLSAFVVLYGAGIDAERPEHRA</sequence>
<dbReference type="STRING" id="481446.NIT7645_02300"/>
<keyword evidence="4 7" id="KW-1133">Transmembrane helix</keyword>
<dbReference type="RefSeq" id="WP_050673151.1">
    <property type="nucleotide sequence ID" value="NZ_CVRL01000014.1"/>
</dbReference>
<evidence type="ECO:0000256" key="6">
    <source>
        <dbReference type="SAM" id="MobiDB-lite"/>
    </source>
</evidence>
<keyword evidence="5 7" id="KW-0472">Membrane</keyword>
<feature type="transmembrane region" description="Helical" evidence="7">
    <location>
        <begin position="210"/>
        <end position="230"/>
    </location>
</feature>
<protein>
    <recommendedName>
        <fullName evidence="10">YihY family inner membrane protein</fullName>
    </recommendedName>
</protein>
<evidence type="ECO:0000256" key="4">
    <source>
        <dbReference type="ARBA" id="ARBA00022989"/>
    </source>
</evidence>
<feature type="transmembrane region" description="Helical" evidence="7">
    <location>
        <begin position="58"/>
        <end position="85"/>
    </location>
</feature>
<dbReference type="GO" id="GO:0005886">
    <property type="term" value="C:plasma membrane"/>
    <property type="evidence" value="ECO:0007669"/>
    <property type="project" value="UniProtKB-SubCell"/>
</dbReference>
<dbReference type="PIRSF" id="PIRSF035875">
    <property type="entry name" value="RNase_BN"/>
    <property type="match status" value="1"/>
</dbReference>
<dbReference type="PANTHER" id="PTHR30213">
    <property type="entry name" value="INNER MEMBRANE PROTEIN YHJD"/>
    <property type="match status" value="1"/>
</dbReference>
<dbReference type="EMBL" id="CVRL01000014">
    <property type="protein sequence ID" value="CRL10743.1"/>
    <property type="molecule type" value="Genomic_DNA"/>
</dbReference>